<organism evidence="3 4">
    <name type="scientific">Syphacia muris</name>
    <dbReference type="NCBI Taxonomy" id="451379"/>
    <lineage>
        <taxon>Eukaryota</taxon>
        <taxon>Metazoa</taxon>
        <taxon>Ecdysozoa</taxon>
        <taxon>Nematoda</taxon>
        <taxon>Chromadorea</taxon>
        <taxon>Rhabditida</taxon>
        <taxon>Spirurina</taxon>
        <taxon>Oxyuridomorpha</taxon>
        <taxon>Oxyuroidea</taxon>
        <taxon>Oxyuridae</taxon>
        <taxon>Syphacia</taxon>
    </lineage>
</organism>
<evidence type="ECO:0000313" key="4">
    <source>
        <dbReference type="WBParaSite" id="SMUV_0000711201-mRNA-1"/>
    </source>
</evidence>
<keyword evidence="3" id="KW-1185">Reference proteome</keyword>
<protein>
    <submittedName>
        <fullName evidence="4">Uncharacterized protein</fullName>
    </submittedName>
</protein>
<accession>A0A0N5AQY4</accession>
<dbReference type="Proteomes" id="UP000046393">
    <property type="component" value="Unplaced"/>
</dbReference>
<evidence type="ECO:0000313" key="3">
    <source>
        <dbReference type="Proteomes" id="UP000046393"/>
    </source>
</evidence>
<feature type="region of interest" description="Disordered" evidence="1">
    <location>
        <begin position="1"/>
        <end position="30"/>
    </location>
</feature>
<proteinExistence type="predicted"/>
<name>A0A0N5AQY4_9BILA</name>
<feature type="transmembrane region" description="Helical" evidence="2">
    <location>
        <begin position="40"/>
        <end position="60"/>
    </location>
</feature>
<evidence type="ECO:0000256" key="2">
    <source>
        <dbReference type="SAM" id="Phobius"/>
    </source>
</evidence>
<keyword evidence="2" id="KW-0812">Transmembrane</keyword>
<feature type="compositionally biased region" description="Polar residues" evidence="1">
    <location>
        <begin position="1"/>
        <end position="27"/>
    </location>
</feature>
<reference evidence="4" key="1">
    <citation type="submission" date="2017-02" db="UniProtKB">
        <authorList>
            <consortium name="WormBaseParasite"/>
        </authorList>
    </citation>
    <scope>IDENTIFICATION</scope>
</reference>
<dbReference type="AlphaFoldDB" id="A0A0N5AQY4"/>
<sequence>MLMLDTSKSSDAAPNTDVNQRTVQETNEVGVSTGVTTETAAAAATAAIIKVILLLLLVTVKCLVYQVALRVADATLRRW</sequence>
<evidence type="ECO:0000256" key="1">
    <source>
        <dbReference type="SAM" id="MobiDB-lite"/>
    </source>
</evidence>
<keyword evidence="2" id="KW-1133">Transmembrane helix</keyword>
<keyword evidence="2" id="KW-0472">Membrane</keyword>
<dbReference type="WBParaSite" id="SMUV_0000711201-mRNA-1">
    <property type="protein sequence ID" value="SMUV_0000711201-mRNA-1"/>
    <property type="gene ID" value="SMUV_0000711201"/>
</dbReference>